<dbReference type="Proteomes" id="UP000261812">
    <property type="component" value="Chromosome"/>
</dbReference>
<sequence>MSTTLSYSQPTCQLDVAAEFLPFSRKLRRAPVRSLHFTLALGEKLSFEGNDRQLYQLKTLVNQYIENFLSYHQHPTEVSTAGWLLRSRSPLEHELHLPDGRVILLQLTELYDLVTVLDDWSAVMEPLPELVERAQSTLAQIPIWVKSAAVAVGVGAAFTLVTQRWLIPPASMVITSPEATREEPNLPPLGMPSPLPEPAETPQLAPLPSPPPAPPETATLVPLPSPPDMPPPASLPPPPTVTPSPPPVAPKTPPPQTPDQNNVVVQTPTERAPAGIESAPMITPPAETTPVPATTLREVKTYFQDRWRPPASLDTSLEYRIVLNPDGTLAQALPLNGAAARFIDRTPIPLRESPLASPFGGDRSILLRLVLMPSGSVQVFAEN</sequence>
<accession>A0A7D6IN73</accession>
<reference evidence="3" key="1">
    <citation type="submission" date="2018-09" db="EMBL/GenBank/DDBJ databases">
        <title>Complete genome sequence of thermophilic cyanobacteria strain Thermosynechococcus elongatus PKUAC-SCTE542.</title>
        <authorList>
            <person name="Liang Y."/>
            <person name="Tang J."/>
            <person name="Daroch M."/>
        </authorList>
    </citation>
    <scope>NUCLEOTIDE SEQUENCE [LARGE SCALE GENOMIC DNA]</scope>
    <source>
        <strain evidence="3">E542</strain>
    </source>
</reference>
<dbReference type="PRINTS" id="PR01217">
    <property type="entry name" value="PRICHEXTENSN"/>
</dbReference>
<dbReference type="InterPro" id="IPR025569">
    <property type="entry name" value="DUF4335"/>
</dbReference>
<dbReference type="KEGG" id="tsq:D3A95_02075"/>
<dbReference type="AlphaFoldDB" id="A0A7D6IN73"/>
<dbReference type="EMBL" id="CP032152">
    <property type="protein sequence ID" value="QLL29729.1"/>
    <property type="molecule type" value="Genomic_DNA"/>
</dbReference>
<feature type="compositionally biased region" description="Pro residues" evidence="1">
    <location>
        <begin position="223"/>
        <end position="257"/>
    </location>
</feature>
<organism evidence="2 3">
    <name type="scientific">Thermosynechococcus sichuanensis E542</name>
    <dbReference type="NCBI Taxonomy" id="2016101"/>
    <lineage>
        <taxon>Bacteria</taxon>
        <taxon>Bacillati</taxon>
        <taxon>Cyanobacteriota</taxon>
        <taxon>Cyanophyceae</taxon>
        <taxon>Acaryochloridales</taxon>
        <taxon>Thermosynechococcaceae</taxon>
        <taxon>Thermosynechococcus</taxon>
        <taxon>Thermosynechococcus sichuanensis</taxon>
    </lineage>
</organism>
<name>A0A7D6IN73_9CYAN</name>
<feature type="region of interest" description="Disordered" evidence="1">
    <location>
        <begin position="177"/>
        <end position="263"/>
    </location>
</feature>
<proteinExistence type="predicted"/>
<dbReference type="RefSeq" id="WP_181495931.1">
    <property type="nucleotide sequence ID" value="NZ_CP032152.1"/>
</dbReference>
<dbReference type="Pfam" id="PF14233">
    <property type="entry name" value="DUF4335"/>
    <property type="match status" value="1"/>
</dbReference>
<feature type="compositionally biased region" description="Pro residues" evidence="1">
    <location>
        <begin position="185"/>
        <end position="215"/>
    </location>
</feature>
<protein>
    <submittedName>
        <fullName evidence="2">DUF4335 domain-containing protein</fullName>
    </submittedName>
</protein>
<evidence type="ECO:0000313" key="2">
    <source>
        <dbReference type="EMBL" id="QLL29729.1"/>
    </source>
</evidence>
<keyword evidence="3" id="KW-1185">Reference proteome</keyword>
<gene>
    <name evidence="2" type="ORF">D3A95_02075</name>
</gene>
<evidence type="ECO:0000256" key="1">
    <source>
        <dbReference type="SAM" id="MobiDB-lite"/>
    </source>
</evidence>
<evidence type="ECO:0000313" key="3">
    <source>
        <dbReference type="Proteomes" id="UP000261812"/>
    </source>
</evidence>